<feature type="transmembrane region" description="Helical" evidence="1">
    <location>
        <begin position="69"/>
        <end position="89"/>
    </location>
</feature>
<dbReference type="OrthoDB" id="8908883at2"/>
<keyword evidence="1" id="KW-1133">Transmembrane helix</keyword>
<name>A0A0K8NWW3_PISS1</name>
<feature type="transmembrane region" description="Helical" evidence="1">
    <location>
        <begin position="44"/>
        <end position="63"/>
    </location>
</feature>
<feature type="transmembrane region" description="Helical" evidence="1">
    <location>
        <begin position="6"/>
        <end position="32"/>
    </location>
</feature>
<evidence type="ECO:0000313" key="3">
    <source>
        <dbReference type="Proteomes" id="UP000037660"/>
    </source>
</evidence>
<gene>
    <name evidence="2" type="ORF">ISF6_0349</name>
</gene>
<evidence type="ECO:0000313" key="2">
    <source>
        <dbReference type="EMBL" id="GAP34866.1"/>
    </source>
</evidence>
<keyword evidence="3" id="KW-1185">Reference proteome</keyword>
<organism evidence="2 3">
    <name type="scientific">Piscinibacter sakaiensis</name>
    <name type="common">Ideonella sakaiensis</name>
    <dbReference type="NCBI Taxonomy" id="1547922"/>
    <lineage>
        <taxon>Bacteria</taxon>
        <taxon>Pseudomonadati</taxon>
        <taxon>Pseudomonadota</taxon>
        <taxon>Betaproteobacteria</taxon>
        <taxon>Burkholderiales</taxon>
        <taxon>Sphaerotilaceae</taxon>
        <taxon>Piscinibacter</taxon>
    </lineage>
</organism>
<dbReference type="AlphaFoldDB" id="A0A0K8NWW3"/>
<reference evidence="3" key="1">
    <citation type="submission" date="2015-07" db="EMBL/GenBank/DDBJ databases">
        <title>Discovery of a poly(ethylene terephthalate assimilation.</title>
        <authorList>
            <person name="Yoshida S."/>
            <person name="Hiraga K."/>
            <person name="Takehana T."/>
            <person name="Taniguchi I."/>
            <person name="Yamaji H."/>
            <person name="Maeda Y."/>
            <person name="Toyohara K."/>
            <person name="Miyamoto K."/>
            <person name="Kimura Y."/>
            <person name="Oda K."/>
        </authorList>
    </citation>
    <scope>NUCLEOTIDE SEQUENCE [LARGE SCALE GENOMIC DNA]</scope>
    <source>
        <strain evidence="3">NBRC 110686 / TISTR 2288 / 201-F6</strain>
    </source>
</reference>
<reference evidence="2 3" key="2">
    <citation type="journal article" date="2016" name="Science">
        <title>A bacterium that degrades and assimilates poly(ethylene terephthalate).</title>
        <authorList>
            <person name="Yoshida S."/>
            <person name="Hiraga K."/>
            <person name="Takehana T."/>
            <person name="Taniguchi I."/>
            <person name="Yamaji H."/>
            <person name="Maeda Y."/>
            <person name="Toyohara K."/>
            <person name="Miyamoto K."/>
            <person name="Kimura Y."/>
            <person name="Oda K."/>
        </authorList>
    </citation>
    <scope>NUCLEOTIDE SEQUENCE [LARGE SCALE GENOMIC DNA]</scope>
    <source>
        <strain evidence="3">NBRC 110686 / TISTR 2288 / 201-F6</strain>
    </source>
</reference>
<accession>A0A0K8NWW3</accession>
<dbReference type="STRING" id="1547922.ISF6_0349"/>
<proteinExistence type="predicted"/>
<dbReference type="EMBL" id="BBYR01000011">
    <property type="protein sequence ID" value="GAP34866.1"/>
    <property type="molecule type" value="Genomic_DNA"/>
</dbReference>
<keyword evidence="1" id="KW-0812">Transmembrane</keyword>
<protein>
    <recommendedName>
        <fullName evidence="4">Transmembrane protein</fullName>
    </recommendedName>
</protein>
<dbReference type="Proteomes" id="UP000037660">
    <property type="component" value="Unassembled WGS sequence"/>
</dbReference>
<evidence type="ECO:0000256" key="1">
    <source>
        <dbReference type="SAM" id="Phobius"/>
    </source>
</evidence>
<evidence type="ECO:0008006" key="4">
    <source>
        <dbReference type="Google" id="ProtNLM"/>
    </source>
</evidence>
<dbReference type="RefSeq" id="WP_054018961.1">
    <property type="nucleotide sequence ID" value="NZ_BBYR01000011.1"/>
</dbReference>
<keyword evidence="1" id="KW-0472">Membrane</keyword>
<comment type="caution">
    <text evidence="2">The sequence shown here is derived from an EMBL/GenBank/DDBJ whole genome shotgun (WGS) entry which is preliminary data.</text>
</comment>
<sequence>MNPLEAFWHLAGFAAPALVLGGLSAAIAKVLWRRALRGQRWAVLAAWGAVPALLAALGGLVLTGRDGRMATYAAMIGACALGLWWRAFVRPARGGRGG</sequence>